<dbReference type="UniPathway" id="UPA00556"/>
<comment type="pathway">
    <text evidence="1">Cell wall biogenesis; lipoteichoic acid biosynthesis.</text>
</comment>
<dbReference type="NCBIfam" id="TIGR04092">
    <property type="entry name" value="LTA_DltD"/>
    <property type="match status" value="1"/>
</dbReference>
<accession>A0A0B7MKP1</accession>
<dbReference type="InterPro" id="IPR006998">
    <property type="entry name" value="DltD"/>
</dbReference>
<name>A0A0B7MKP1_9FIRM</name>
<dbReference type="PIRSF" id="PIRSF021438">
    <property type="entry name" value="DltD"/>
    <property type="match status" value="1"/>
</dbReference>
<dbReference type="PANTHER" id="PTHR40039:SF1">
    <property type="entry name" value="PROTEIN DLTD"/>
    <property type="match status" value="1"/>
</dbReference>
<dbReference type="Pfam" id="PF04914">
    <property type="entry name" value="DltD"/>
    <property type="match status" value="1"/>
</dbReference>
<protein>
    <recommendedName>
        <fullName evidence="1">Protein DltD</fullName>
    </recommendedName>
</protein>
<evidence type="ECO:0000313" key="2">
    <source>
        <dbReference type="EMBL" id="CEO88556.1"/>
    </source>
</evidence>
<keyword evidence="1" id="KW-0472">Membrane</keyword>
<evidence type="ECO:0000313" key="3">
    <source>
        <dbReference type="Proteomes" id="UP000046155"/>
    </source>
</evidence>
<reference evidence="3" key="1">
    <citation type="submission" date="2015-01" db="EMBL/GenBank/DDBJ databases">
        <authorList>
            <person name="Manzoor Shahid"/>
            <person name="Zubair Saima"/>
        </authorList>
    </citation>
    <scope>NUCLEOTIDE SEQUENCE [LARGE SCALE GENOMIC DNA]</scope>
    <source>
        <strain evidence="3">Sp3</strain>
    </source>
</reference>
<keyword evidence="3" id="KW-1185">Reference proteome</keyword>
<dbReference type="Proteomes" id="UP000046155">
    <property type="component" value="Unassembled WGS sequence"/>
</dbReference>
<proteinExistence type="inferred from homology"/>
<dbReference type="AlphaFoldDB" id="A0A0B7MKP1"/>
<dbReference type="GO" id="GO:0005886">
    <property type="term" value="C:plasma membrane"/>
    <property type="evidence" value="ECO:0007669"/>
    <property type="project" value="UniProtKB-UniRule"/>
</dbReference>
<evidence type="ECO:0000256" key="1">
    <source>
        <dbReference type="PIRNR" id="PIRNR021438"/>
    </source>
</evidence>
<dbReference type="GO" id="GO:0070395">
    <property type="term" value="P:lipoteichoic acid biosynthetic process"/>
    <property type="evidence" value="ECO:0007669"/>
    <property type="project" value="UniProtKB-UniRule"/>
</dbReference>
<dbReference type="PANTHER" id="PTHR40039">
    <property type="entry name" value="PROTEIN DLTD"/>
    <property type="match status" value="1"/>
</dbReference>
<dbReference type="RefSeq" id="WP_044664686.1">
    <property type="nucleotide sequence ID" value="NZ_CDRZ01000122.1"/>
</dbReference>
<keyword evidence="1" id="KW-1003">Cell membrane</keyword>
<dbReference type="OrthoDB" id="9808272at2"/>
<sequence length="395" mass="46401">MKRLFLVLSFFLIIAAAVISLDSMYTSRVNKDYDDRIGRVLAPEKNQGLILQKKAIDSEDNILIYGSSELGSLLDEPFNPANFFEGKKDGFQVNLIGRGYCQSLIHAMNIGALGKSLQHNKIVFIVSPQWFLWSIDPNNFQSNFSELHFYAFMFNNDIDKSLKIAFAERIDYLTNNNPNLIPINKYCELYKKDTSISRFLLRILMPYYKYKYYLLSTKDKINTYRLLKTCDKVDINTSDNRVTFDWQKERNVAVSFAQREANNNDFYLKNDYYDTYIRKDLESFKGSYSEMSFLYGSEYEDFTLFLDICTNLQISPLIVSVPVNGKWYDYCGSDNNDRQCYYTEISQMVQSSNFKLVDYSTNEYDPYFLKDVMHIGWKGWIFFNEAIDDYYHSND</sequence>
<gene>
    <name evidence="2" type="ORF">SSCH_2080002</name>
</gene>
<organism evidence="2 3">
    <name type="scientific">Syntrophaceticus schinkii</name>
    <dbReference type="NCBI Taxonomy" id="499207"/>
    <lineage>
        <taxon>Bacteria</taxon>
        <taxon>Bacillati</taxon>
        <taxon>Bacillota</taxon>
        <taxon>Clostridia</taxon>
        <taxon>Thermoanaerobacterales</taxon>
        <taxon>Thermoanaerobacterales Family III. Incertae Sedis</taxon>
        <taxon>Syntrophaceticus</taxon>
    </lineage>
</organism>
<dbReference type="EMBL" id="CDRZ01000122">
    <property type="protein sequence ID" value="CEO88556.1"/>
    <property type="molecule type" value="Genomic_DNA"/>
</dbReference>
<comment type="similarity">
    <text evidence="1">Belongs to the DltD family.</text>
</comment>
<dbReference type="InterPro" id="IPR023896">
    <property type="entry name" value="LTA_DltD"/>
</dbReference>